<sequence length="79" mass="8873">MGVVLSQTFYMWIIPTLTAPQGAHGVNKSMRLAIRSETYFRMIRFCAMLNLLVTEADLESTGNRLNGFCLRPLAAETYA</sequence>
<gene>
    <name evidence="1" type="ORF">BV25DRAFT_1831687</name>
</gene>
<keyword evidence="2" id="KW-1185">Reference proteome</keyword>
<organism evidence="1 2">
    <name type="scientific">Artomyces pyxidatus</name>
    <dbReference type="NCBI Taxonomy" id="48021"/>
    <lineage>
        <taxon>Eukaryota</taxon>
        <taxon>Fungi</taxon>
        <taxon>Dikarya</taxon>
        <taxon>Basidiomycota</taxon>
        <taxon>Agaricomycotina</taxon>
        <taxon>Agaricomycetes</taxon>
        <taxon>Russulales</taxon>
        <taxon>Auriscalpiaceae</taxon>
        <taxon>Artomyces</taxon>
    </lineage>
</organism>
<dbReference type="EMBL" id="MU277255">
    <property type="protein sequence ID" value="KAI0056919.1"/>
    <property type="molecule type" value="Genomic_DNA"/>
</dbReference>
<proteinExistence type="predicted"/>
<dbReference type="Proteomes" id="UP000814140">
    <property type="component" value="Unassembled WGS sequence"/>
</dbReference>
<reference evidence="1" key="1">
    <citation type="submission" date="2021-03" db="EMBL/GenBank/DDBJ databases">
        <authorList>
            <consortium name="DOE Joint Genome Institute"/>
            <person name="Ahrendt S."/>
            <person name="Looney B.P."/>
            <person name="Miyauchi S."/>
            <person name="Morin E."/>
            <person name="Drula E."/>
            <person name="Courty P.E."/>
            <person name="Chicoki N."/>
            <person name="Fauchery L."/>
            <person name="Kohler A."/>
            <person name="Kuo A."/>
            <person name="Labutti K."/>
            <person name="Pangilinan J."/>
            <person name="Lipzen A."/>
            <person name="Riley R."/>
            <person name="Andreopoulos W."/>
            <person name="He G."/>
            <person name="Johnson J."/>
            <person name="Barry K.W."/>
            <person name="Grigoriev I.V."/>
            <person name="Nagy L."/>
            <person name="Hibbett D."/>
            <person name="Henrissat B."/>
            <person name="Matheny P.B."/>
            <person name="Labbe J."/>
            <person name="Martin F."/>
        </authorList>
    </citation>
    <scope>NUCLEOTIDE SEQUENCE</scope>
    <source>
        <strain evidence="1">HHB10654</strain>
    </source>
</reference>
<name>A0ACB8SK32_9AGAM</name>
<accession>A0ACB8SK32</accession>
<evidence type="ECO:0000313" key="2">
    <source>
        <dbReference type="Proteomes" id="UP000814140"/>
    </source>
</evidence>
<evidence type="ECO:0000313" key="1">
    <source>
        <dbReference type="EMBL" id="KAI0056919.1"/>
    </source>
</evidence>
<reference evidence="1" key="2">
    <citation type="journal article" date="2022" name="New Phytol.">
        <title>Evolutionary transition to the ectomycorrhizal habit in the genomes of a hyperdiverse lineage of mushroom-forming fungi.</title>
        <authorList>
            <person name="Looney B."/>
            <person name="Miyauchi S."/>
            <person name="Morin E."/>
            <person name="Drula E."/>
            <person name="Courty P.E."/>
            <person name="Kohler A."/>
            <person name="Kuo A."/>
            <person name="LaButti K."/>
            <person name="Pangilinan J."/>
            <person name="Lipzen A."/>
            <person name="Riley R."/>
            <person name="Andreopoulos W."/>
            <person name="He G."/>
            <person name="Johnson J."/>
            <person name="Nolan M."/>
            <person name="Tritt A."/>
            <person name="Barry K.W."/>
            <person name="Grigoriev I.V."/>
            <person name="Nagy L.G."/>
            <person name="Hibbett D."/>
            <person name="Henrissat B."/>
            <person name="Matheny P.B."/>
            <person name="Labbe J."/>
            <person name="Martin F.M."/>
        </authorList>
    </citation>
    <scope>NUCLEOTIDE SEQUENCE</scope>
    <source>
        <strain evidence="1">HHB10654</strain>
    </source>
</reference>
<protein>
    <submittedName>
        <fullName evidence="1">Uncharacterized protein</fullName>
    </submittedName>
</protein>
<comment type="caution">
    <text evidence="1">The sequence shown here is derived from an EMBL/GenBank/DDBJ whole genome shotgun (WGS) entry which is preliminary data.</text>
</comment>